<dbReference type="InterPro" id="IPR001841">
    <property type="entry name" value="Znf_RING"/>
</dbReference>
<keyword evidence="9" id="KW-0539">Nucleus</keyword>
<keyword evidence="8" id="KW-0804">Transcription</keyword>
<dbReference type="SUPFAM" id="SSF57850">
    <property type="entry name" value="RING/U-box"/>
    <property type="match status" value="1"/>
</dbReference>
<evidence type="ECO:0000259" key="12">
    <source>
        <dbReference type="PROSITE" id="PS50016"/>
    </source>
</evidence>
<dbReference type="GO" id="GO:0005634">
    <property type="term" value="C:nucleus"/>
    <property type="evidence" value="ECO:0007669"/>
    <property type="project" value="UniProtKB-SubCell"/>
</dbReference>
<name>A0AAV7HM80_DENCH</name>
<evidence type="ECO:0000313" key="14">
    <source>
        <dbReference type="EMBL" id="KAH0468425.1"/>
    </source>
</evidence>
<dbReference type="InterPro" id="IPR000967">
    <property type="entry name" value="Znf_NFX1"/>
</dbReference>
<dbReference type="PROSITE" id="PS50089">
    <property type="entry name" value="ZF_RING_2"/>
    <property type="match status" value="1"/>
</dbReference>
<evidence type="ECO:0008006" key="16">
    <source>
        <dbReference type="Google" id="ProtNLM"/>
    </source>
</evidence>
<evidence type="ECO:0000256" key="8">
    <source>
        <dbReference type="ARBA" id="ARBA00023163"/>
    </source>
</evidence>
<comment type="subcellular location">
    <subcellularLocation>
        <location evidence="1">Nucleus</location>
    </subcellularLocation>
</comment>
<dbReference type="PANTHER" id="PTHR12360:SF12">
    <property type="entry name" value="TRANSCRIPTIONAL REPRESSOR NF-X1"/>
    <property type="match status" value="1"/>
</dbReference>
<dbReference type="CDD" id="cd06008">
    <property type="entry name" value="NF-X1-zinc-finger"/>
    <property type="match status" value="6"/>
</dbReference>
<keyword evidence="4" id="KW-0677">Repeat</keyword>
<evidence type="ECO:0000259" key="13">
    <source>
        <dbReference type="PROSITE" id="PS50089"/>
    </source>
</evidence>
<feature type="domain" description="RING-type" evidence="13">
    <location>
        <begin position="159"/>
        <end position="214"/>
    </location>
</feature>
<evidence type="ECO:0000256" key="7">
    <source>
        <dbReference type="ARBA" id="ARBA00023015"/>
    </source>
</evidence>
<evidence type="ECO:0000256" key="2">
    <source>
        <dbReference type="ARBA" id="ARBA00007269"/>
    </source>
</evidence>
<evidence type="ECO:0000256" key="4">
    <source>
        <dbReference type="ARBA" id="ARBA00022737"/>
    </source>
</evidence>
<feature type="region of interest" description="Disordered" evidence="11">
    <location>
        <begin position="56"/>
        <end position="141"/>
    </location>
</feature>
<evidence type="ECO:0000256" key="10">
    <source>
        <dbReference type="PROSITE-ProRule" id="PRU00175"/>
    </source>
</evidence>
<dbReference type="GO" id="GO:0008270">
    <property type="term" value="F:zinc ion binding"/>
    <property type="evidence" value="ECO:0007669"/>
    <property type="project" value="UniProtKB-KW"/>
</dbReference>
<proteinExistence type="inferred from homology"/>
<organism evidence="14 15">
    <name type="scientific">Dendrobium chrysotoxum</name>
    <name type="common">Orchid</name>
    <dbReference type="NCBI Taxonomy" id="161865"/>
    <lineage>
        <taxon>Eukaryota</taxon>
        <taxon>Viridiplantae</taxon>
        <taxon>Streptophyta</taxon>
        <taxon>Embryophyta</taxon>
        <taxon>Tracheophyta</taxon>
        <taxon>Spermatophyta</taxon>
        <taxon>Magnoliopsida</taxon>
        <taxon>Liliopsida</taxon>
        <taxon>Asparagales</taxon>
        <taxon>Orchidaceae</taxon>
        <taxon>Epidendroideae</taxon>
        <taxon>Malaxideae</taxon>
        <taxon>Dendrobiinae</taxon>
        <taxon>Dendrobium</taxon>
    </lineage>
</organism>
<keyword evidence="5 10" id="KW-0863">Zinc-finger</keyword>
<dbReference type="Proteomes" id="UP000775213">
    <property type="component" value="Unassembled WGS sequence"/>
</dbReference>
<dbReference type="AlphaFoldDB" id="A0AAV7HM80"/>
<evidence type="ECO:0000256" key="11">
    <source>
        <dbReference type="SAM" id="MobiDB-lite"/>
    </source>
</evidence>
<dbReference type="InterPro" id="IPR034078">
    <property type="entry name" value="NFX1_fam"/>
</dbReference>
<dbReference type="InterPro" id="IPR019787">
    <property type="entry name" value="Znf_PHD-finger"/>
</dbReference>
<accession>A0AAV7HM80</accession>
<keyword evidence="7" id="KW-0805">Transcription regulation</keyword>
<keyword evidence="6" id="KW-0862">Zinc</keyword>
<dbReference type="Pfam" id="PF24435">
    <property type="entry name" value="RRM_NFXL1"/>
    <property type="match status" value="1"/>
</dbReference>
<feature type="compositionally biased region" description="Low complexity" evidence="11">
    <location>
        <begin position="70"/>
        <end position="97"/>
    </location>
</feature>
<evidence type="ECO:0000256" key="9">
    <source>
        <dbReference type="ARBA" id="ARBA00023242"/>
    </source>
</evidence>
<dbReference type="Pfam" id="PF01422">
    <property type="entry name" value="zf-NF-X1"/>
    <property type="match status" value="8"/>
</dbReference>
<keyword evidence="3" id="KW-0479">Metal-binding</keyword>
<evidence type="ECO:0000256" key="3">
    <source>
        <dbReference type="ARBA" id="ARBA00022723"/>
    </source>
</evidence>
<evidence type="ECO:0000256" key="5">
    <source>
        <dbReference type="ARBA" id="ARBA00022771"/>
    </source>
</evidence>
<evidence type="ECO:0000256" key="1">
    <source>
        <dbReference type="ARBA" id="ARBA00004123"/>
    </source>
</evidence>
<comment type="similarity">
    <text evidence="2">Belongs to the NFX1 family.</text>
</comment>
<dbReference type="InterPro" id="IPR056234">
    <property type="entry name" value="RRM_NFXL1"/>
</dbReference>
<dbReference type="GO" id="GO:0000981">
    <property type="term" value="F:DNA-binding transcription factor activity, RNA polymerase II-specific"/>
    <property type="evidence" value="ECO:0007669"/>
    <property type="project" value="TreeGrafter"/>
</dbReference>
<keyword evidence="15" id="KW-1185">Reference proteome</keyword>
<dbReference type="SMART" id="SM00438">
    <property type="entry name" value="ZnF_NFX"/>
    <property type="match status" value="9"/>
</dbReference>
<dbReference type="GO" id="GO:0000977">
    <property type="term" value="F:RNA polymerase II transcription regulatory region sequence-specific DNA binding"/>
    <property type="evidence" value="ECO:0007669"/>
    <property type="project" value="TreeGrafter"/>
</dbReference>
<dbReference type="EMBL" id="JAGFBR010000004">
    <property type="protein sequence ID" value="KAH0468425.1"/>
    <property type="molecule type" value="Genomic_DNA"/>
</dbReference>
<feature type="domain" description="PHD-type" evidence="12">
    <location>
        <begin position="156"/>
        <end position="216"/>
    </location>
</feature>
<evidence type="ECO:0000313" key="15">
    <source>
        <dbReference type="Proteomes" id="UP000775213"/>
    </source>
</evidence>
<dbReference type="PROSITE" id="PS50016">
    <property type="entry name" value="ZF_PHD_2"/>
    <property type="match status" value="1"/>
</dbReference>
<gene>
    <name evidence="14" type="ORF">IEQ34_003458</name>
</gene>
<reference evidence="14 15" key="1">
    <citation type="journal article" date="2021" name="Hortic Res">
        <title>Chromosome-scale assembly of the Dendrobium chrysotoxum genome enhances the understanding of orchid evolution.</title>
        <authorList>
            <person name="Zhang Y."/>
            <person name="Zhang G.Q."/>
            <person name="Zhang D."/>
            <person name="Liu X.D."/>
            <person name="Xu X.Y."/>
            <person name="Sun W.H."/>
            <person name="Yu X."/>
            <person name="Zhu X."/>
            <person name="Wang Z.W."/>
            <person name="Zhao X."/>
            <person name="Zhong W.Y."/>
            <person name="Chen H."/>
            <person name="Yin W.L."/>
            <person name="Huang T."/>
            <person name="Niu S.C."/>
            <person name="Liu Z.J."/>
        </authorList>
    </citation>
    <scope>NUCLEOTIDE SEQUENCE [LARGE SCALE GENOMIC DNA]</scope>
    <source>
        <strain evidence="14">Lindl</strain>
    </source>
</reference>
<protein>
    <recommendedName>
        <fullName evidence="16">NF-X1-type zinc finger protein NFXL1</fullName>
    </recommendedName>
</protein>
<comment type="caution">
    <text evidence="14">The sequence shown here is derived from an EMBL/GenBank/DDBJ whole genome shotgun (WGS) entry which is preliminary data.</text>
</comment>
<evidence type="ECO:0000256" key="6">
    <source>
        <dbReference type="ARBA" id="ARBA00022833"/>
    </source>
</evidence>
<sequence length="1123" mass="121748">MGNRLGRSLPRFVGDLAVGEDWPVGFDLERVEEDCGGSLTKDLGVRVRHLQEEFTFELNRPTKSPGTGAQSSLSDQQSSPSPSRSMSSSSTNRRLPSAGQRPRAAATNRQEWVPRSSGPLHHYDQPQPRPSRRSATDNTSVPQLVYEIQDKLSRGTVECMICYDMVRRSAPMWSCPACYSIFHLHCIRKWARSPTSAADPTPTSSGDWRCPGCQSPQSIPAGELSYTCFCGKRHDPPNDLYLTPHSCGEPCGKPLDRASLPPPDGSIKGVADREEDLRCPHVCVLQCHPGPCPPCKAFAPRETCPCGKTEIVRRCSERRVPLSCGQPCNRLLTCGRHHCERPCHAGSCDSCQELITASCFCGKKTEAVLCGDMAVKGEFNERSGLFSCNLLCGRSLSCGNHVCKENCHPGPCGECELLPAKIKACHCGKMSLVGERKSCLDPIPTCSDVCGKPLVCKTHFCKIRCHEGNCPPCSVLVEQRCRCGSSRQTVECHQLFDDKFSFICERTCGRKKNCGRHRCSERCCPLSKSGDDQISGGHWDPHFCPVPCGKRLRCGNHSCQLLCHSGHCPPCLETIFTDLSCACGKTTIPPPIPCGTPIPSCPHPCSMPQPCGHLASHSCHFGDCPPCTIPVLKECIGGHVMLRNIPCGSKDIRCNQLCGKTRQCGIHACARTCHPPPCDSSPASELGGKFSCGQVCGAPRRDCKHTCIAPCHPSSACPDLRCDFATTISCSCGRVTATVPCGAGSSSSSFSNDALFEASIIQKLPASLQSLDVNGRKVPLGQRKLACDAECEKAARKKQLADAFDVTQPNLDSLHFGENSGASEVLSDLMRREPKWVVAIEDRFKFMVLGKSKPGSGSNMKVHVFCHMVKEKRDAVRYIAERWKLSVQAAGWEPKRFVVVHVTPKSKPPARIIGSKPGVPVNSSQPPAYDPLIDMDPRLVVAMLDLPRDADISALVLRFGGECELVWLNDKNALSVFSDPVRAATALRRLEHGSPYQGAVIVMQTGGVSSATATGGNAWGGAAQSNSWKMAVAPQADSWGPDWSSGADLAIPVWKRNEGNPISTTVNRWNMLDFDDAVLESASGRAGSRQLMEGCAADESLVDRRSVDVGVGHEVDNWEEACE</sequence>
<dbReference type="PANTHER" id="PTHR12360">
    <property type="entry name" value="NUCLEAR TRANSCRIPTION FACTOR, X-BOX BINDING 1 NFX1"/>
    <property type="match status" value="1"/>
</dbReference>